<dbReference type="InterPro" id="IPR050122">
    <property type="entry name" value="RTK"/>
</dbReference>
<dbReference type="InterPro" id="IPR000719">
    <property type="entry name" value="Prot_kinase_dom"/>
</dbReference>
<dbReference type="EMBL" id="CAJOBJ010308562">
    <property type="protein sequence ID" value="CAF5165627.1"/>
    <property type="molecule type" value="Genomic_DNA"/>
</dbReference>
<evidence type="ECO:0000313" key="3">
    <source>
        <dbReference type="Proteomes" id="UP000681720"/>
    </source>
</evidence>
<dbReference type="InterPro" id="IPR011009">
    <property type="entry name" value="Kinase-like_dom_sf"/>
</dbReference>
<dbReference type="GO" id="GO:0005524">
    <property type="term" value="F:ATP binding"/>
    <property type="evidence" value="ECO:0007669"/>
    <property type="project" value="InterPro"/>
</dbReference>
<dbReference type="InterPro" id="IPR001245">
    <property type="entry name" value="Ser-Thr/Tyr_kinase_cat_dom"/>
</dbReference>
<organism evidence="2 3">
    <name type="scientific">Rotaria magnacalcarata</name>
    <dbReference type="NCBI Taxonomy" id="392030"/>
    <lineage>
        <taxon>Eukaryota</taxon>
        <taxon>Metazoa</taxon>
        <taxon>Spiralia</taxon>
        <taxon>Gnathifera</taxon>
        <taxon>Rotifera</taxon>
        <taxon>Eurotatoria</taxon>
        <taxon>Bdelloidea</taxon>
        <taxon>Philodinida</taxon>
        <taxon>Philodinidae</taxon>
        <taxon>Rotaria</taxon>
    </lineage>
</organism>
<protein>
    <recommendedName>
        <fullName evidence="1">Protein kinase domain-containing protein</fullName>
    </recommendedName>
</protein>
<dbReference type="Pfam" id="PF07714">
    <property type="entry name" value="PK_Tyr_Ser-Thr"/>
    <property type="match status" value="1"/>
</dbReference>
<dbReference type="GO" id="GO:0010976">
    <property type="term" value="P:positive regulation of neuron projection development"/>
    <property type="evidence" value="ECO:0007669"/>
    <property type="project" value="TreeGrafter"/>
</dbReference>
<name>A0A8S3GK32_9BILA</name>
<dbReference type="AlphaFoldDB" id="A0A8S3GK32"/>
<evidence type="ECO:0000313" key="2">
    <source>
        <dbReference type="EMBL" id="CAF5165627.1"/>
    </source>
</evidence>
<dbReference type="PANTHER" id="PTHR24416">
    <property type="entry name" value="TYROSINE-PROTEIN KINASE RECEPTOR"/>
    <property type="match status" value="1"/>
</dbReference>
<dbReference type="GO" id="GO:0051897">
    <property type="term" value="P:positive regulation of phosphatidylinositol 3-kinase/protein kinase B signal transduction"/>
    <property type="evidence" value="ECO:0007669"/>
    <property type="project" value="TreeGrafter"/>
</dbReference>
<dbReference type="SUPFAM" id="SSF56112">
    <property type="entry name" value="Protein kinase-like (PK-like)"/>
    <property type="match status" value="1"/>
</dbReference>
<reference evidence="2" key="1">
    <citation type="submission" date="2021-02" db="EMBL/GenBank/DDBJ databases">
        <authorList>
            <person name="Nowell W R."/>
        </authorList>
    </citation>
    <scope>NUCLEOTIDE SEQUENCE</scope>
</reference>
<accession>A0A8S3GK32</accession>
<dbReference type="Proteomes" id="UP000681720">
    <property type="component" value="Unassembled WGS sequence"/>
</dbReference>
<gene>
    <name evidence="2" type="ORF">GIL414_LOCUS66236</name>
</gene>
<dbReference type="GO" id="GO:0005886">
    <property type="term" value="C:plasma membrane"/>
    <property type="evidence" value="ECO:0007669"/>
    <property type="project" value="TreeGrafter"/>
</dbReference>
<evidence type="ECO:0000259" key="1">
    <source>
        <dbReference type="PROSITE" id="PS50011"/>
    </source>
</evidence>
<feature type="domain" description="Protein kinase" evidence="1">
    <location>
        <begin position="1"/>
        <end position="94"/>
    </location>
</feature>
<dbReference type="Gene3D" id="1.10.510.10">
    <property type="entry name" value="Transferase(Phosphotransferase) domain 1"/>
    <property type="match status" value="1"/>
</dbReference>
<feature type="non-terminal residue" evidence="2">
    <location>
        <position position="1"/>
    </location>
</feature>
<dbReference type="GO" id="GO:0038062">
    <property type="term" value="F:protein tyrosine kinase collagen receptor activity"/>
    <property type="evidence" value="ECO:0007669"/>
    <property type="project" value="TreeGrafter"/>
</dbReference>
<dbReference type="PANTHER" id="PTHR24416:SF634">
    <property type="entry name" value="DISCOIDIN DOMAIN-CONTAINING RECEPTOR TYROSINE KINASE B"/>
    <property type="match status" value="1"/>
</dbReference>
<proteinExistence type="predicted"/>
<dbReference type="GO" id="GO:0043235">
    <property type="term" value="C:receptor complex"/>
    <property type="evidence" value="ECO:0007669"/>
    <property type="project" value="TreeGrafter"/>
</dbReference>
<sequence length="100" mass="11749">NEFSCQSDVWSFGITLWEVMTNCLSLPYAILTNEDVYQRLRLMGTNVMRSSGSLQLSKPEYLSKELVDLMLECWRPYGERPTFHEIFTFFNKRLDGINII</sequence>
<dbReference type="GO" id="GO:0005518">
    <property type="term" value="F:collagen binding"/>
    <property type="evidence" value="ECO:0007669"/>
    <property type="project" value="TreeGrafter"/>
</dbReference>
<comment type="caution">
    <text evidence="2">The sequence shown here is derived from an EMBL/GenBank/DDBJ whole genome shotgun (WGS) entry which is preliminary data.</text>
</comment>
<dbReference type="PROSITE" id="PS50011">
    <property type="entry name" value="PROTEIN_KINASE_DOM"/>
    <property type="match status" value="1"/>
</dbReference>